<dbReference type="Gene3D" id="2.40.30.170">
    <property type="match status" value="1"/>
</dbReference>
<sequence length="269" mass="29245">RIRSNLEVSKTELAQYLGAARSNAVSKLKVEEAQGQVDSQTAELKRAEAKLSETQAQGTQLKIGGIPQAEAAREQASLAYNSRIDGEFTGVAQAQAELDKHQSILDSTTIVAPSDGYVVNLDLQPGVEIRLKDQVMSFVNGEPDNYWVVGIVPQFGLQRVQPGDRAEVMLKLYPSQVFEAEVVNVVWATGEAQITETSQLPDLPTFGGGESGGDYYAVKLTLKNLPAGFQPRFGASGKAAIYPKSAPAALVLLRQLEIRMDSWVSYLYR</sequence>
<comment type="subcellular location">
    <subcellularLocation>
        <location evidence="1">Cell envelope</location>
    </subcellularLocation>
</comment>
<dbReference type="GO" id="GO:0030313">
    <property type="term" value="C:cell envelope"/>
    <property type="evidence" value="ECO:0007669"/>
    <property type="project" value="UniProtKB-SubCell"/>
</dbReference>
<feature type="coiled-coil region" evidence="3">
    <location>
        <begin position="30"/>
        <end position="57"/>
    </location>
</feature>
<dbReference type="PANTHER" id="PTHR32347:SF23">
    <property type="entry name" value="BLL5650 PROTEIN"/>
    <property type="match status" value="1"/>
</dbReference>
<proteinExistence type="predicted"/>
<dbReference type="InterPro" id="IPR050465">
    <property type="entry name" value="UPF0194_transport"/>
</dbReference>
<organism evidence="4">
    <name type="scientific">marine sediment metagenome</name>
    <dbReference type="NCBI Taxonomy" id="412755"/>
    <lineage>
        <taxon>unclassified sequences</taxon>
        <taxon>metagenomes</taxon>
        <taxon>ecological metagenomes</taxon>
    </lineage>
</organism>
<dbReference type="EMBL" id="BART01021887">
    <property type="protein sequence ID" value="GAH04646.1"/>
    <property type="molecule type" value="Genomic_DNA"/>
</dbReference>
<accession>X1C970</accession>
<dbReference type="AlphaFoldDB" id="X1C970"/>
<evidence type="ECO:0000256" key="1">
    <source>
        <dbReference type="ARBA" id="ARBA00004196"/>
    </source>
</evidence>
<gene>
    <name evidence="4" type="ORF">S01H4_40232</name>
</gene>
<dbReference type="PANTHER" id="PTHR32347">
    <property type="entry name" value="EFFLUX SYSTEM COMPONENT YKNX-RELATED"/>
    <property type="match status" value="1"/>
</dbReference>
<name>X1C970_9ZZZZ</name>
<feature type="non-terminal residue" evidence="4">
    <location>
        <position position="1"/>
    </location>
</feature>
<protein>
    <submittedName>
        <fullName evidence="4">Uncharacterized protein</fullName>
    </submittedName>
</protein>
<evidence type="ECO:0000256" key="2">
    <source>
        <dbReference type="ARBA" id="ARBA00023054"/>
    </source>
</evidence>
<evidence type="ECO:0000313" key="4">
    <source>
        <dbReference type="EMBL" id="GAH04646.1"/>
    </source>
</evidence>
<comment type="caution">
    <text evidence="4">The sequence shown here is derived from an EMBL/GenBank/DDBJ whole genome shotgun (WGS) entry which is preliminary data.</text>
</comment>
<reference evidence="4" key="1">
    <citation type="journal article" date="2014" name="Front. Microbiol.">
        <title>High frequency of phylogenetically diverse reductive dehalogenase-homologous genes in deep subseafloor sedimentary metagenomes.</title>
        <authorList>
            <person name="Kawai M."/>
            <person name="Futagami T."/>
            <person name="Toyoda A."/>
            <person name="Takaki Y."/>
            <person name="Nishi S."/>
            <person name="Hori S."/>
            <person name="Arai W."/>
            <person name="Tsubouchi T."/>
            <person name="Morono Y."/>
            <person name="Uchiyama I."/>
            <person name="Ito T."/>
            <person name="Fujiyama A."/>
            <person name="Inagaki F."/>
            <person name="Takami H."/>
        </authorList>
    </citation>
    <scope>NUCLEOTIDE SEQUENCE</scope>
    <source>
        <strain evidence="4">Expedition CK06-06</strain>
    </source>
</reference>
<keyword evidence="2 3" id="KW-0175">Coiled coil</keyword>
<evidence type="ECO:0000256" key="3">
    <source>
        <dbReference type="SAM" id="Coils"/>
    </source>
</evidence>